<evidence type="ECO:0000256" key="1">
    <source>
        <dbReference type="SAM" id="Coils"/>
    </source>
</evidence>
<feature type="coiled-coil region" evidence="1">
    <location>
        <begin position="59"/>
        <end position="86"/>
    </location>
</feature>
<organism evidence="2 3">
    <name type="scientific">Microcystis aeruginosa NIES-2520</name>
    <dbReference type="NCBI Taxonomy" id="2303982"/>
    <lineage>
        <taxon>Bacteria</taxon>
        <taxon>Bacillati</taxon>
        <taxon>Cyanobacteriota</taxon>
        <taxon>Cyanophyceae</taxon>
        <taxon>Oscillatoriophycideae</taxon>
        <taxon>Chroococcales</taxon>
        <taxon>Microcystaceae</taxon>
        <taxon>Microcystis</taxon>
    </lineage>
</organism>
<dbReference type="EMBL" id="BHVP01000032">
    <property type="protein sequence ID" value="GCA75267.1"/>
    <property type="molecule type" value="Genomic_DNA"/>
</dbReference>
<reference evidence="2 3" key="1">
    <citation type="submission" date="2018-09" db="EMBL/GenBank/DDBJ databases">
        <title>Evolutionary history of phycoerythrin pigmentation in the water bloom-forming cyanobacterium Microcystis aeruginosa.</title>
        <authorList>
            <person name="Tanabe Y."/>
            <person name="Tanabe Y."/>
            <person name="Yamaguchi H."/>
        </authorList>
    </citation>
    <scope>NUCLEOTIDE SEQUENCE [LARGE SCALE GENOMIC DNA]</scope>
    <source>
        <strain evidence="2 3">NIES-2520</strain>
    </source>
</reference>
<gene>
    <name evidence="2" type="ORF">MiTe_02099</name>
</gene>
<keyword evidence="1" id="KW-0175">Coiled coil</keyword>
<comment type="caution">
    <text evidence="2">The sequence shown here is derived from an EMBL/GenBank/DDBJ whole genome shotgun (WGS) entry which is preliminary data.</text>
</comment>
<dbReference type="AlphaFoldDB" id="A0A5A5RPZ3"/>
<evidence type="ECO:0000313" key="2">
    <source>
        <dbReference type="EMBL" id="GCA75267.1"/>
    </source>
</evidence>
<evidence type="ECO:0000313" key="3">
    <source>
        <dbReference type="Proteomes" id="UP000324917"/>
    </source>
</evidence>
<name>A0A5A5RPZ3_MICAE</name>
<dbReference type="Gene3D" id="3.90.20.10">
    <property type="match status" value="1"/>
</dbReference>
<protein>
    <recommendedName>
        <fullName evidence="4">Chromosome partition protein Smc</fullName>
    </recommendedName>
</protein>
<accession>A0A5A5RPZ3</accession>
<dbReference type="Proteomes" id="UP000324917">
    <property type="component" value="Unassembled WGS sequence"/>
</dbReference>
<sequence length="119" mass="13628">MSEAEQNKYINQLRRQLVNAVERIKTLELDLEPEGRITAAFEAMERHIAEKFAAVDEKFAAIDKRFDRLEHQFNRLQAKIEVVLEAITGLGDLPEDESLSKNAPNYLTNALRFGTLIEV</sequence>
<evidence type="ECO:0008006" key="4">
    <source>
        <dbReference type="Google" id="ProtNLM"/>
    </source>
</evidence>
<proteinExistence type="predicted"/>